<dbReference type="OrthoDB" id="8928056at2"/>
<keyword evidence="2" id="KW-0805">Transcription regulation</keyword>
<dbReference type="PANTHER" id="PTHR30537:SF5">
    <property type="entry name" value="HTH-TYPE TRANSCRIPTIONAL ACTIVATOR TTDR-RELATED"/>
    <property type="match status" value="1"/>
</dbReference>
<dbReference type="GO" id="GO:0043565">
    <property type="term" value="F:sequence-specific DNA binding"/>
    <property type="evidence" value="ECO:0007669"/>
    <property type="project" value="TreeGrafter"/>
</dbReference>
<dbReference type="InterPro" id="IPR000847">
    <property type="entry name" value="LysR_HTH_N"/>
</dbReference>
<dbReference type="FunFam" id="1.10.10.10:FF:000001">
    <property type="entry name" value="LysR family transcriptional regulator"/>
    <property type="match status" value="1"/>
</dbReference>
<evidence type="ECO:0000256" key="3">
    <source>
        <dbReference type="ARBA" id="ARBA00023125"/>
    </source>
</evidence>
<reference evidence="6 7" key="1">
    <citation type="submission" date="2018-03" db="EMBL/GenBank/DDBJ databases">
        <title>Massilia armeniaca sp. nov., isolated from desert soil.</title>
        <authorList>
            <person name="Huang H."/>
            <person name="Ren M."/>
        </authorList>
    </citation>
    <scope>NUCLEOTIDE SEQUENCE [LARGE SCALE GENOMIC DNA]</scope>
    <source>
        <strain evidence="6 7">ZMN-3</strain>
    </source>
</reference>
<keyword evidence="3" id="KW-0238">DNA-binding</keyword>
<evidence type="ECO:0000259" key="5">
    <source>
        <dbReference type="PROSITE" id="PS50931"/>
    </source>
</evidence>
<organism evidence="6 7">
    <name type="scientific">Pseudoduganella armeniaca</name>
    <dbReference type="NCBI Taxonomy" id="2072590"/>
    <lineage>
        <taxon>Bacteria</taxon>
        <taxon>Pseudomonadati</taxon>
        <taxon>Pseudomonadota</taxon>
        <taxon>Betaproteobacteria</taxon>
        <taxon>Burkholderiales</taxon>
        <taxon>Oxalobacteraceae</taxon>
        <taxon>Telluria group</taxon>
        <taxon>Pseudoduganella</taxon>
    </lineage>
</organism>
<evidence type="ECO:0000313" key="7">
    <source>
        <dbReference type="Proteomes" id="UP000240505"/>
    </source>
</evidence>
<dbReference type="AlphaFoldDB" id="A0A2R4CEV8"/>
<evidence type="ECO:0000313" key="6">
    <source>
        <dbReference type="EMBL" id="AVR98102.1"/>
    </source>
</evidence>
<protein>
    <submittedName>
        <fullName evidence="6">LysR family transcriptional regulator</fullName>
    </submittedName>
</protein>
<dbReference type="PANTHER" id="PTHR30537">
    <property type="entry name" value="HTH-TYPE TRANSCRIPTIONAL REGULATOR"/>
    <property type="match status" value="1"/>
</dbReference>
<dbReference type="GO" id="GO:0003700">
    <property type="term" value="F:DNA-binding transcription factor activity"/>
    <property type="evidence" value="ECO:0007669"/>
    <property type="project" value="InterPro"/>
</dbReference>
<keyword evidence="4" id="KW-0804">Transcription</keyword>
<dbReference type="GO" id="GO:0006351">
    <property type="term" value="P:DNA-templated transcription"/>
    <property type="evidence" value="ECO:0007669"/>
    <property type="project" value="TreeGrafter"/>
</dbReference>
<dbReference type="SUPFAM" id="SSF46785">
    <property type="entry name" value="Winged helix' DNA-binding domain"/>
    <property type="match status" value="1"/>
</dbReference>
<dbReference type="PROSITE" id="PS50931">
    <property type="entry name" value="HTH_LYSR"/>
    <property type="match status" value="1"/>
</dbReference>
<dbReference type="KEGG" id="masz:C9I28_22515"/>
<accession>A0A2R4CEV8</accession>
<dbReference type="InterPro" id="IPR036390">
    <property type="entry name" value="WH_DNA-bd_sf"/>
</dbReference>
<dbReference type="Gene3D" id="1.10.10.10">
    <property type="entry name" value="Winged helix-like DNA-binding domain superfamily/Winged helix DNA-binding domain"/>
    <property type="match status" value="1"/>
</dbReference>
<keyword evidence="7" id="KW-1185">Reference proteome</keyword>
<dbReference type="EMBL" id="CP028324">
    <property type="protein sequence ID" value="AVR98102.1"/>
    <property type="molecule type" value="Genomic_DNA"/>
</dbReference>
<dbReference type="SUPFAM" id="SSF53850">
    <property type="entry name" value="Periplasmic binding protein-like II"/>
    <property type="match status" value="1"/>
</dbReference>
<evidence type="ECO:0000256" key="4">
    <source>
        <dbReference type="ARBA" id="ARBA00023163"/>
    </source>
</evidence>
<dbReference type="Pfam" id="PF00126">
    <property type="entry name" value="HTH_1"/>
    <property type="match status" value="1"/>
</dbReference>
<dbReference type="Proteomes" id="UP000240505">
    <property type="component" value="Chromosome"/>
</dbReference>
<dbReference type="Pfam" id="PF03466">
    <property type="entry name" value="LysR_substrate"/>
    <property type="match status" value="1"/>
</dbReference>
<dbReference type="Gene3D" id="3.40.190.290">
    <property type="match status" value="1"/>
</dbReference>
<gene>
    <name evidence="6" type="ORF">C9I28_22515</name>
</gene>
<comment type="similarity">
    <text evidence="1">Belongs to the LysR transcriptional regulatory family.</text>
</comment>
<sequence>MELPAPAAPDGASMDQLADHLADLFVLVKVVELKSFSKAAQASGATKSTVSKQVRRLEEALGAKLLYRTTRHLALTEAGELAYRHGLRIVEQAAALRSAVDSLQEAPRGHLRVTTSVAFGNLHLSALVAQFLARYPDITVALSLSDRYVDVVEEGFDVAIRLTSNPVDSMVARRLAALDYVVCATPAYLAAHARIVMPADLAAHNCMVNGQGLDDTWRFTREDERCEVRVTGRLAVNSSESLRQAVLQGIGVGLLPTYAIDADLRAGDLAIVLPDYRVEGRFGNSVHAIFAPSRFNTPKMRVFIDFLLEKFGAGSGLWSGPGQE</sequence>
<name>A0A2R4CEV8_9BURK</name>
<dbReference type="InterPro" id="IPR036388">
    <property type="entry name" value="WH-like_DNA-bd_sf"/>
</dbReference>
<evidence type="ECO:0000256" key="1">
    <source>
        <dbReference type="ARBA" id="ARBA00009437"/>
    </source>
</evidence>
<feature type="domain" description="HTH lysR-type" evidence="5">
    <location>
        <begin position="21"/>
        <end position="76"/>
    </location>
</feature>
<proteinExistence type="inferred from homology"/>
<dbReference type="InterPro" id="IPR058163">
    <property type="entry name" value="LysR-type_TF_proteobact-type"/>
</dbReference>
<dbReference type="CDD" id="cd08422">
    <property type="entry name" value="PBP2_CrgA_like"/>
    <property type="match status" value="1"/>
</dbReference>
<dbReference type="InterPro" id="IPR005119">
    <property type="entry name" value="LysR_subst-bd"/>
</dbReference>
<evidence type="ECO:0000256" key="2">
    <source>
        <dbReference type="ARBA" id="ARBA00023015"/>
    </source>
</evidence>